<sequence length="350" mass="38488">MAAERAQIAGLVRSIYPGEDIAKIDHASMDVGVLSNVMQIDVHRESGVTALIAKFPRPEFPMMRPMFAVEAAFYTKTDQSRVPFRLATVLSASADAIVLAKLDNVKSYTCYDGCPAERVPAITRKLAQMHAVHWDLAFPELAEVPGIGANLSVDDKQTKFKSLFEPFLADLGLDKATQAAVEDMCKWLSIGKRLTRLHDTVESWHKSLIHGDFHVANMLFQGDSIFVLDWATCGASNPLRDLAFFFTVSVTADVRAAEEARSLRAYADILAAAVPDVSVAEVESMYFHCVLNQFVILVGYNALTMSLAGLGATPAKQAQLRDGFLETNRRSCMAAVHAFTKVKDELEEQQ</sequence>
<dbReference type="Proteomes" id="UP000243579">
    <property type="component" value="Unassembled WGS sequence"/>
</dbReference>
<keyword evidence="2" id="KW-1185">Reference proteome</keyword>
<dbReference type="EMBL" id="JNBR01000437">
    <property type="protein sequence ID" value="OQR92866.1"/>
    <property type="molecule type" value="Genomic_DNA"/>
</dbReference>
<protein>
    <recommendedName>
        <fullName evidence="3">CHK kinase-like domain-containing protein</fullName>
    </recommendedName>
</protein>
<dbReference type="InterPro" id="IPR004119">
    <property type="entry name" value="EcKL"/>
</dbReference>
<proteinExistence type="predicted"/>
<dbReference type="Gene3D" id="3.90.1200.10">
    <property type="match status" value="1"/>
</dbReference>
<dbReference type="SUPFAM" id="SSF56112">
    <property type="entry name" value="Protein kinase-like (PK-like)"/>
    <property type="match status" value="1"/>
</dbReference>
<dbReference type="STRING" id="1202772.A0A1V9Z4F3"/>
<evidence type="ECO:0008006" key="3">
    <source>
        <dbReference type="Google" id="ProtNLM"/>
    </source>
</evidence>
<dbReference type="OrthoDB" id="191037at2759"/>
<dbReference type="AlphaFoldDB" id="A0A1V9Z4F3"/>
<accession>A0A1V9Z4F3</accession>
<dbReference type="PANTHER" id="PTHR23020:SF41">
    <property type="entry name" value="AMINOGLYCOSIDE PHOSPHOTRANSFERASE DOMAIN-CONTAINING PROTEIN"/>
    <property type="match status" value="1"/>
</dbReference>
<dbReference type="PANTHER" id="PTHR23020">
    <property type="entry name" value="UNCHARACTERIZED NUCLEAR HORMONE RECEPTOR-RELATED"/>
    <property type="match status" value="1"/>
</dbReference>
<name>A0A1V9Z4F3_ACHHY</name>
<organism evidence="1 2">
    <name type="scientific">Achlya hypogyna</name>
    <name type="common">Oomycete</name>
    <name type="synonym">Protoachlya hypogyna</name>
    <dbReference type="NCBI Taxonomy" id="1202772"/>
    <lineage>
        <taxon>Eukaryota</taxon>
        <taxon>Sar</taxon>
        <taxon>Stramenopiles</taxon>
        <taxon>Oomycota</taxon>
        <taxon>Saprolegniomycetes</taxon>
        <taxon>Saprolegniales</taxon>
        <taxon>Achlyaceae</taxon>
        <taxon>Achlya</taxon>
    </lineage>
</organism>
<dbReference type="Pfam" id="PF02958">
    <property type="entry name" value="EcKL"/>
    <property type="match status" value="1"/>
</dbReference>
<reference evidence="1 2" key="1">
    <citation type="journal article" date="2014" name="Genome Biol. Evol.">
        <title>The secreted proteins of Achlya hypogyna and Thraustotheca clavata identify the ancestral oomycete secretome and reveal gene acquisitions by horizontal gene transfer.</title>
        <authorList>
            <person name="Misner I."/>
            <person name="Blouin N."/>
            <person name="Leonard G."/>
            <person name="Richards T.A."/>
            <person name="Lane C.E."/>
        </authorList>
    </citation>
    <scope>NUCLEOTIDE SEQUENCE [LARGE SCALE GENOMIC DNA]</scope>
    <source>
        <strain evidence="1 2">ATCC 48635</strain>
    </source>
</reference>
<dbReference type="InterPro" id="IPR011009">
    <property type="entry name" value="Kinase-like_dom_sf"/>
</dbReference>
<gene>
    <name evidence="1" type="ORF">ACHHYP_03115</name>
</gene>
<comment type="caution">
    <text evidence="1">The sequence shown here is derived from an EMBL/GenBank/DDBJ whole genome shotgun (WGS) entry which is preliminary data.</text>
</comment>
<evidence type="ECO:0000313" key="1">
    <source>
        <dbReference type="EMBL" id="OQR92866.1"/>
    </source>
</evidence>
<dbReference type="InterPro" id="IPR052961">
    <property type="entry name" value="Oxido-Kinase-like_Enzymes"/>
</dbReference>
<evidence type="ECO:0000313" key="2">
    <source>
        <dbReference type="Proteomes" id="UP000243579"/>
    </source>
</evidence>